<reference evidence="2" key="1">
    <citation type="journal article" date="2022" name="Mol. Ecol. Resour.">
        <title>The genomes of chicory, endive, great burdock and yacon provide insights into Asteraceae palaeo-polyploidization history and plant inulin production.</title>
        <authorList>
            <person name="Fan W."/>
            <person name="Wang S."/>
            <person name="Wang H."/>
            <person name="Wang A."/>
            <person name="Jiang F."/>
            <person name="Liu H."/>
            <person name="Zhao H."/>
            <person name="Xu D."/>
            <person name="Zhang Y."/>
        </authorList>
    </citation>
    <scope>NUCLEOTIDE SEQUENCE [LARGE SCALE GENOMIC DNA]</scope>
    <source>
        <strain evidence="2">cv. Yunnan</strain>
    </source>
</reference>
<dbReference type="Proteomes" id="UP001056120">
    <property type="component" value="Linkage Group LG29"/>
</dbReference>
<keyword evidence="2" id="KW-1185">Reference proteome</keyword>
<dbReference type="EMBL" id="CM042046">
    <property type="protein sequence ID" value="KAI3676862.1"/>
    <property type="molecule type" value="Genomic_DNA"/>
</dbReference>
<protein>
    <submittedName>
        <fullName evidence="1">Uncharacterized protein</fullName>
    </submittedName>
</protein>
<proteinExistence type="predicted"/>
<sequence>MDRLKCSQASEKLRSSYAVKAGEDGFPYRARSSKCEEIAWDEIERGGKWVMAEAKCMIYCIVIKNKKIGIGVACD</sequence>
<accession>A0ACB8XYU9</accession>
<name>A0ACB8XYU9_9ASTR</name>
<evidence type="ECO:0000313" key="2">
    <source>
        <dbReference type="Proteomes" id="UP001056120"/>
    </source>
</evidence>
<comment type="caution">
    <text evidence="1">The sequence shown here is derived from an EMBL/GenBank/DDBJ whole genome shotgun (WGS) entry which is preliminary data.</text>
</comment>
<gene>
    <name evidence="1" type="ORF">L1987_86476</name>
</gene>
<evidence type="ECO:0000313" key="1">
    <source>
        <dbReference type="EMBL" id="KAI3676862.1"/>
    </source>
</evidence>
<reference evidence="1 2" key="2">
    <citation type="journal article" date="2022" name="Mol. Ecol. Resour.">
        <title>The genomes of chicory, endive, great burdock and yacon provide insights into Asteraceae paleo-polyploidization history and plant inulin production.</title>
        <authorList>
            <person name="Fan W."/>
            <person name="Wang S."/>
            <person name="Wang H."/>
            <person name="Wang A."/>
            <person name="Jiang F."/>
            <person name="Liu H."/>
            <person name="Zhao H."/>
            <person name="Xu D."/>
            <person name="Zhang Y."/>
        </authorList>
    </citation>
    <scope>NUCLEOTIDE SEQUENCE [LARGE SCALE GENOMIC DNA]</scope>
    <source>
        <strain evidence="2">cv. Yunnan</strain>
        <tissue evidence="1">Leaves</tissue>
    </source>
</reference>
<organism evidence="1 2">
    <name type="scientific">Smallanthus sonchifolius</name>
    <dbReference type="NCBI Taxonomy" id="185202"/>
    <lineage>
        <taxon>Eukaryota</taxon>
        <taxon>Viridiplantae</taxon>
        <taxon>Streptophyta</taxon>
        <taxon>Embryophyta</taxon>
        <taxon>Tracheophyta</taxon>
        <taxon>Spermatophyta</taxon>
        <taxon>Magnoliopsida</taxon>
        <taxon>eudicotyledons</taxon>
        <taxon>Gunneridae</taxon>
        <taxon>Pentapetalae</taxon>
        <taxon>asterids</taxon>
        <taxon>campanulids</taxon>
        <taxon>Asterales</taxon>
        <taxon>Asteraceae</taxon>
        <taxon>Asteroideae</taxon>
        <taxon>Heliantheae alliance</taxon>
        <taxon>Millerieae</taxon>
        <taxon>Smallanthus</taxon>
    </lineage>
</organism>